<dbReference type="AlphaFoldDB" id="A0A428NV57"/>
<proteinExistence type="predicted"/>
<accession>A0A428NV57</accession>
<dbReference type="Proteomes" id="UP000288168">
    <property type="component" value="Unassembled WGS sequence"/>
</dbReference>
<organism evidence="1 2">
    <name type="scientific">Fusarium duplospermum</name>
    <dbReference type="NCBI Taxonomy" id="1325734"/>
    <lineage>
        <taxon>Eukaryota</taxon>
        <taxon>Fungi</taxon>
        <taxon>Dikarya</taxon>
        <taxon>Ascomycota</taxon>
        <taxon>Pezizomycotina</taxon>
        <taxon>Sordariomycetes</taxon>
        <taxon>Hypocreomycetidae</taxon>
        <taxon>Hypocreales</taxon>
        <taxon>Nectriaceae</taxon>
        <taxon>Fusarium</taxon>
        <taxon>Fusarium solani species complex</taxon>
    </lineage>
</organism>
<comment type="caution">
    <text evidence="1">The sequence shown here is derived from an EMBL/GenBank/DDBJ whole genome shotgun (WGS) entry which is preliminary data.</text>
</comment>
<gene>
    <name evidence="1" type="ORF">CEP54_014590</name>
</gene>
<sequence>MDHGLRARQALRFFQSEHVSKTDQSYTAIHDIDPGFYRLRALANSTSEAPDELKWVSTWVTRKGEFQRWTKMNLKKWVGDLSPALQRQANILKKQDKDATALSTNVALKTP</sequence>
<protein>
    <submittedName>
        <fullName evidence="1">Uncharacterized protein</fullName>
    </submittedName>
</protein>
<keyword evidence="2" id="KW-1185">Reference proteome</keyword>
<dbReference type="OrthoDB" id="5106426at2759"/>
<evidence type="ECO:0000313" key="2">
    <source>
        <dbReference type="Proteomes" id="UP000288168"/>
    </source>
</evidence>
<dbReference type="EMBL" id="NKCI01000284">
    <property type="protein sequence ID" value="RSL44686.1"/>
    <property type="molecule type" value="Genomic_DNA"/>
</dbReference>
<evidence type="ECO:0000313" key="1">
    <source>
        <dbReference type="EMBL" id="RSL44686.1"/>
    </source>
</evidence>
<name>A0A428NV57_9HYPO</name>
<reference evidence="1 2" key="1">
    <citation type="submission" date="2017-06" db="EMBL/GenBank/DDBJ databases">
        <title>Comparative genomic analysis of Ambrosia Fusariam Clade fungi.</title>
        <authorList>
            <person name="Stajich J.E."/>
            <person name="Carrillo J."/>
            <person name="Kijimoto T."/>
            <person name="Eskalen A."/>
            <person name="O'Donnell K."/>
            <person name="Kasson M."/>
        </authorList>
    </citation>
    <scope>NUCLEOTIDE SEQUENCE [LARGE SCALE GENOMIC DNA]</scope>
    <source>
        <strain evidence="1 2">NRRL62584</strain>
    </source>
</reference>